<gene>
    <name evidence="2" type="ORF">QYE76_019409</name>
</gene>
<organism evidence="2 3">
    <name type="scientific">Lolium multiflorum</name>
    <name type="common">Italian ryegrass</name>
    <name type="synonym">Lolium perenne subsp. multiflorum</name>
    <dbReference type="NCBI Taxonomy" id="4521"/>
    <lineage>
        <taxon>Eukaryota</taxon>
        <taxon>Viridiplantae</taxon>
        <taxon>Streptophyta</taxon>
        <taxon>Embryophyta</taxon>
        <taxon>Tracheophyta</taxon>
        <taxon>Spermatophyta</taxon>
        <taxon>Magnoliopsida</taxon>
        <taxon>Liliopsida</taxon>
        <taxon>Poales</taxon>
        <taxon>Poaceae</taxon>
        <taxon>BOP clade</taxon>
        <taxon>Pooideae</taxon>
        <taxon>Poodae</taxon>
        <taxon>Poeae</taxon>
        <taxon>Poeae Chloroplast Group 2 (Poeae type)</taxon>
        <taxon>Loliodinae</taxon>
        <taxon>Loliinae</taxon>
        <taxon>Lolium</taxon>
    </lineage>
</organism>
<evidence type="ECO:0000313" key="2">
    <source>
        <dbReference type="EMBL" id="KAK1613892.1"/>
    </source>
</evidence>
<feature type="chain" id="PRO_5042149619" evidence="1">
    <location>
        <begin position="22"/>
        <end position="110"/>
    </location>
</feature>
<evidence type="ECO:0000256" key="1">
    <source>
        <dbReference type="SAM" id="SignalP"/>
    </source>
</evidence>
<reference evidence="2" key="1">
    <citation type="submission" date="2023-07" db="EMBL/GenBank/DDBJ databases">
        <title>A chromosome-level genome assembly of Lolium multiflorum.</title>
        <authorList>
            <person name="Chen Y."/>
            <person name="Copetti D."/>
            <person name="Kolliker R."/>
            <person name="Studer B."/>
        </authorList>
    </citation>
    <scope>NUCLEOTIDE SEQUENCE</scope>
    <source>
        <strain evidence="2">02402/16</strain>
        <tissue evidence="2">Leaf</tissue>
    </source>
</reference>
<proteinExistence type="predicted"/>
<name>A0AAD8VN40_LOLMU</name>
<dbReference type="Proteomes" id="UP001231189">
    <property type="component" value="Unassembled WGS sequence"/>
</dbReference>
<sequence length="110" mass="12380">MGKKKLAPLSLFLAILAIISCEMVEEVGATLVCDIDWSLCIEKCTKTGKCMRCCKYWGFVHGRCSLLHGMGCYCCSDDSDPGHDALRRRYQYQQQLKMLAPPPLDHLLHA</sequence>
<comment type="caution">
    <text evidence="2">The sequence shown here is derived from an EMBL/GenBank/DDBJ whole genome shotgun (WGS) entry which is preliminary data.</text>
</comment>
<evidence type="ECO:0000313" key="3">
    <source>
        <dbReference type="Proteomes" id="UP001231189"/>
    </source>
</evidence>
<dbReference type="AlphaFoldDB" id="A0AAD8VN40"/>
<protein>
    <submittedName>
        <fullName evidence="2">Uncharacterized protein</fullName>
    </submittedName>
</protein>
<dbReference type="PROSITE" id="PS51257">
    <property type="entry name" value="PROKAR_LIPOPROTEIN"/>
    <property type="match status" value="1"/>
</dbReference>
<keyword evidence="1" id="KW-0732">Signal</keyword>
<dbReference type="EMBL" id="JAUUTY010000006">
    <property type="protein sequence ID" value="KAK1613892.1"/>
    <property type="molecule type" value="Genomic_DNA"/>
</dbReference>
<accession>A0AAD8VN40</accession>
<feature type="signal peptide" evidence="1">
    <location>
        <begin position="1"/>
        <end position="21"/>
    </location>
</feature>
<keyword evidence="3" id="KW-1185">Reference proteome</keyword>